<organism evidence="1 2">
    <name type="scientific">Kingdonia uniflora</name>
    <dbReference type="NCBI Taxonomy" id="39325"/>
    <lineage>
        <taxon>Eukaryota</taxon>
        <taxon>Viridiplantae</taxon>
        <taxon>Streptophyta</taxon>
        <taxon>Embryophyta</taxon>
        <taxon>Tracheophyta</taxon>
        <taxon>Spermatophyta</taxon>
        <taxon>Magnoliopsida</taxon>
        <taxon>Ranunculales</taxon>
        <taxon>Circaeasteraceae</taxon>
        <taxon>Kingdonia</taxon>
    </lineage>
</organism>
<evidence type="ECO:0000313" key="2">
    <source>
        <dbReference type="Proteomes" id="UP000541444"/>
    </source>
</evidence>
<keyword evidence="2" id="KW-1185">Reference proteome</keyword>
<accession>A0A7J7LFT3</accession>
<dbReference type="Proteomes" id="UP000541444">
    <property type="component" value="Unassembled WGS sequence"/>
</dbReference>
<comment type="caution">
    <text evidence="1">The sequence shown here is derived from an EMBL/GenBank/DDBJ whole genome shotgun (WGS) entry which is preliminary data.</text>
</comment>
<gene>
    <name evidence="1" type="ORF">GIB67_021216</name>
</gene>
<protein>
    <submittedName>
        <fullName evidence="1">Uncharacterized protein</fullName>
    </submittedName>
</protein>
<proteinExistence type="predicted"/>
<dbReference type="EMBL" id="JACGCM010002327">
    <property type="protein sequence ID" value="KAF6141400.1"/>
    <property type="molecule type" value="Genomic_DNA"/>
</dbReference>
<sequence>MISIWWEITGDDDEPLLPTHEEWPEELERELSAEDPEVNEQMRYSTSVIDIDFPKNWSQTPMYQTPMESLPETYFDFDFNQINIEHGQPSNYSEFDTNQFDSVYQ</sequence>
<reference evidence="1 2" key="1">
    <citation type="journal article" date="2020" name="IScience">
        <title>Genome Sequencing of the Endangered Kingdonia uniflora (Circaeasteraceae, Ranunculales) Reveals Potential Mechanisms of Evolutionary Specialization.</title>
        <authorList>
            <person name="Sun Y."/>
            <person name="Deng T."/>
            <person name="Zhang A."/>
            <person name="Moore M.J."/>
            <person name="Landis J.B."/>
            <person name="Lin N."/>
            <person name="Zhang H."/>
            <person name="Zhang X."/>
            <person name="Huang J."/>
            <person name="Zhang X."/>
            <person name="Sun H."/>
            <person name="Wang H."/>
        </authorList>
    </citation>
    <scope>NUCLEOTIDE SEQUENCE [LARGE SCALE GENOMIC DNA]</scope>
    <source>
        <strain evidence="1">TB1705</strain>
        <tissue evidence="1">Leaf</tissue>
    </source>
</reference>
<name>A0A7J7LFT3_9MAGN</name>
<evidence type="ECO:0000313" key="1">
    <source>
        <dbReference type="EMBL" id="KAF6141400.1"/>
    </source>
</evidence>
<dbReference type="AlphaFoldDB" id="A0A7J7LFT3"/>